<keyword evidence="2" id="KW-0472">Membrane</keyword>
<feature type="transmembrane region" description="Helical" evidence="2">
    <location>
        <begin position="56"/>
        <end position="82"/>
    </location>
</feature>
<evidence type="ECO:0000313" key="3">
    <source>
        <dbReference type="EMBL" id="MCC9632024.1"/>
    </source>
</evidence>
<sequence>MLVLATVSSGILDPSFLWATVSVVIGVPVLIRTALDLSRKLAAGWAIDPLVQIKSLFVSFAITIVSVVSAGIAGGSLCFAGVTSAMSTPVSLQWVGLALIWTAIPIGLLVLGIAFYAFGPKKVGPLQKQAAEHGGTETSTPDGETKRDQ</sequence>
<comment type="caution">
    <text evidence="3">The sequence shown here is derived from an EMBL/GenBank/DDBJ whole genome shotgun (WGS) entry which is preliminary data.</text>
</comment>
<accession>A0A9X1SMT4</accession>
<name>A0A9X1SMT4_9BACT</name>
<keyword evidence="2" id="KW-0812">Transmembrane</keyword>
<evidence type="ECO:0000313" key="4">
    <source>
        <dbReference type="Proteomes" id="UP001139103"/>
    </source>
</evidence>
<dbReference type="AlphaFoldDB" id="A0A9X1SMT4"/>
<keyword evidence="4" id="KW-1185">Reference proteome</keyword>
<organism evidence="3 4">
    <name type="scientific">Blastopirellula sediminis</name>
    <dbReference type="NCBI Taxonomy" id="2894196"/>
    <lineage>
        <taxon>Bacteria</taxon>
        <taxon>Pseudomonadati</taxon>
        <taxon>Planctomycetota</taxon>
        <taxon>Planctomycetia</taxon>
        <taxon>Pirellulales</taxon>
        <taxon>Pirellulaceae</taxon>
        <taxon>Blastopirellula</taxon>
    </lineage>
</organism>
<evidence type="ECO:0000256" key="1">
    <source>
        <dbReference type="SAM" id="MobiDB-lite"/>
    </source>
</evidence>
<feature type="transmembrane region" description="Helical" evidence="2">
    <location>
        <begin position="16"/>
        <end position="35"/>
    </location>
</feature>
<dbReference type="EMBL" id="JAJKFT010000010">
    <property type="protein sequence ID" value="MCC9632024.1"/>
    <property type="molecule type" value="Genomic_DNA"/>
</dbReference>
<reference evidence="3" key="1">
    <citation type="submission" date="2021-11" db="EMBL/GenBank/DDBJ databases">
        <title>Genome sequence.</title>
        <authorList>
            <person name="Sun Q."/>
        </authorList>
    </citation>
    <scope>NUCLEOTIDE SEQUENCE</scope>
    <source>
        <strain evidence="3">JC732</strain>
    </source>
</reference>
<feature type="region of interest" description="Disordered" evidence="1">
    <location>
        <begin position="128"/>
        <end position="149"/>
    </location>
</feature>
<dbReference type="Proteomes" id="UP001139103">
    <property type="component" value="Unassembled WGS sequence"/>
</dbReference>
<feature type="transmembrane region" description="Helical" evidence="2">
    <location>
        <begin position="94"/>
        <end position="118"/>
    </location>
</feature>
<protein>
    <submittedName>
        <fullName evidence="3">Uncharacterized protein</fullName>
    </submittedName>
</protein>
<keyword evidence="2" id="KW-1133">Transmembrane helix</keyword>
<proteinExistence type="predicted"/>
<dbReference type="RefSeq" id="WP_230224881.1">
    <property type="nucleotide sequence ID" value="NZ_JAJKFT010000010.1"/>
</dbReference>
<evidence type="ECO:0000256" key="2">
    <source>
        <dbReference type="SAM" id="Phobius"/>
    </source>
</evidence>
<gene>
    <name evidence="3" type="ORF">LOC68_26830</name>
</gene>